<sequence>MAHHAYNTRTRLSSAYHLVDSITFFAKPRQKDASFLREKYLVEELSTQQIADICFSSRSTIVRHLKLNRIALREIDVARNLRAAQIPYGQKLLHGNLVPCRSELLMIEKMLRLRNKGFSYQRISELLNNWETPTKNKDSRWHATTVMKILNAHSNAGR</sequence>
<comment type="caution">
    <text evidence="1">The sequence shown here is derived from an EMBL/GenBank/DDBJ whole genome shotgun (WGS) entry which is preliminary data.</text>
</comment>
<dbReference type="Proteomes" id="UP000075320">
    <property type="component" value="Unassembled WGS sequence"/>
</dbReference>
<keyword evidence="2" id="KW-1185">Reference proteome</keyword>
<evidence type="ECO:0000313" key="2">
    <source>
        <dbReference type="Proteomes" id="UP000075320"/>
    </source>
</evidence>
<evidence type="ECO:0000313" key="1">
    <source>
        <dbReference type="EMBL" id="KYG66819.1"/>
    </source>
</evidence>
<gene>
    <name evidence="1" type="ORF">AZI86_07210</name>
</gene>
<reference evidence="1 2" key="1">
    <citation type="submission" date="2016-03" db="EMBL/GenBank/DDBJ databases">
        <authorList>
            <person name="Ploux O."/>
        </authorList>
    </citation>
    <scope>NUCLEOTIDE SEQUENCE [LARGE SCALE GENOMIC DNA]</scope>
    <source>
        <strain evidence="1 2">R0</strain>
    </source>
</reference>
<evidence type="ECO:0008006" key="3">
    <source>
        <dbReference type="Google" id="ProtNLM"/>
    </source>
</evidence>
<organism evidence="1 2">
    <name type="scientific">Bdellovibrio bacteriovorus</name>
    <dbReference type="NCBI Taxonomy" id="959"/>
    <lineage>
        <taxon>Bacteria</taxon>
        <taxon>Pseudomonadati</taxon>
        <taxon>Bdellovibrionota</taxon>
        <taxon>Bdellovibrionia</taxon>
        <taxon>Bdellovibrionales</taxon>
        <taxon>Pseudobdellovibrionaceae</taxon>
        <taxon>Bdellovibrio</taxon>
    </lineage>
</organism>
<protein>
    <recommendedName>
        <fullName evidence="3">Recombinase domain-containing protein</fullName>
    </recommendedName>
</protein>
<dbReference type="EMBL" id="LUKE01000001">
    <property type="protein sequence ID" value="KYG66819.1"/>
    <property type="molecule type" value="Genomic_DNA"/>
</dbReference>
<accession>A0A150WR89</accession>
<name>A0A150WR89_BDEBC</name>
<proteinExistence type="predicted"/>
<dbReference type="AlphaFoldDB" id="A0A150WR89"/>